<gene>
    <name evidence="3" type="ORF">METZ01_LOCUS47461</name>
</gene>
<accession>A0A381RX91</accession>
<dbReference type="FunFam" id="3.30.70.360:FF:000001">
    <property type="entry name" value="N-acetyldiaminopimelate deacetylase"/>
    <property type="match status" value="1"/>
</dbReference>
<sequence length="431" mass="46202">MVKNNSFIRLFTIVVLLSGLTAANDRAIKKAVKKYTPTILELRHRIHQNPELGNREFKTAEMVANHLKSLGMEVTTGVAHTGVIGLLKGGKPGPVVGVRADMDALPVTENTDLPFKSTVRATYLGKDVGVMHACGHDIHTSVQLGVASVLASIKRDLPGTVKFIFQPAEEGPPPGEEGGADLMVRENTMENPRPVAVFGLHSLASMEVGKIGYTSGPSFAAVDQFIAIVKGKQAHGAHPDESIDPVVMASEIVTAFQTIRSRSLNPLEPSVVTVGIIRGGERFNIIPAEVHLEGTVRTYSKKTRDGVERRMGEILKGITSAYGGSYELDYNRGTPATINNPALTTQVVPSLERAIGKENVMAIPPTMGGEDFSFFSNIVPGFYYRLGMVKPGTVSGGHHTPTFRADDSCISVGMEAMSTLIVDFMKAGGIK</sequence>
<dbReference type="AlphaFoldDB" id="A0A381RX91"/>
<dbReference type="SUPFAM" id="SSF55031">
    <property type="entry name" value="Bacterial exopeptidase dimerisation domain"/>
    <property type="match status" value="1"/>
</dbReference>
<organism evidence="3">
    <name type="scientific">marine metagenome</name>
    <dbReference type="NCBI Taxonomy" id="408172"/>
    <lineage>
        <taxon>unclassified sequences</taxon>
        <taxon>metagenomes</taxon>
        <taxon>ecological metagenomes</taxon>
    </lineage>
</organism>
<dbReference type="Gene3D" id="3.40.630.10">
    <property type="entry name" value="Zn peptidases"/>
    <property type="match status" value="1"/>
</dbReference>
<dbReference type="InterPro" id="IPR002933">
    <property type="entry name" value="Peptidase_M20"/>
</dbReference>
<dbReference type="InterPro" id="IPR036264">
    <property type="entry name" value="Bact_exopeptidase_dim_dom"/>
</dbReference>
<dbReference type="InterPro" id="IPR017439">
    <property type="entry name" value="Amidohydrolase"/>
</dbReference>
<dbReference type="Gene3D" id="3.30.70.360">
    <property type="match status" value="1"/>
</dbReference>
<reference evidence="3" key="1">
    <citation type="submission" date="2018-05" db="EMBL/GenBank/DDBJ databases">
        <authorList>
            <person name="Lanie J.A."/>
            <person name="Ng W.-L."/>
            <person name="Kazmierczak K.M."/>
            <person name="Andrzejewski T.M."/>
            <person name="Davidsen T.M."/>
            <person name="Wayne K.J."/>
            <person name="Tettelin H."/>
            <person name="Glass J.I."/>
            <person name="Rusch D."/>
            <person name="Podicherti R."/>
            <person name="Tsui H.-C.T."/>
            <person name="Winkler M.E."/>
        </authorList>
    </citation>
    <scope>NUCLEOTIDE SEQUENCE</scope>
</reference>
<dbReference type="NCBIfam" id="TIGR01891">
    <property type="entry name" value="amidohydrolases"/>
    <property type="match status" value="1"/>
</dbReference>
<evidence type="ECO:0000256" key="1">
    <source>
        <dbReference type="ARBA" id="ARBA00022801"/>
    </source>
</evidence>
<dbReference type="InterPro" id="IPR011650">
    <property type="entry name" value="Peptidase_M20_dimer"/>
</dbReference>
<feature type="domain" description="Peptidase M20 dimerisation" evidence="2">
    <location>
        <begin position="228"/>
        <end position="316"/>
    </location>
</feature>
<dbReference type="PIRSF" id="PIRSF005962">
    <property type="entry name" value="Pept_M20D_amidohydro"/>
    <property type="match status" value="1"/>
</dbReference>
<dbReference type="Pfam" id="PF07687">
    <property type="entry name" value="M20_dimer"/>
    <property type="match status" value="1"/>
</dbReference>
<name>A0A381RX91_9ZZZZ</name>
<proteinExistence type="predicted"/>
<evidence type="ECO:0000313" key="3">
    <source>
        <dbReference type="EMBL" id="SUZ94607.1"/>
    </source>
</evidence>
<protein>
    <recommendedName>
        <fullName evidence="2">Peptidase M20 dimerisation domain-containing protein</fullName>
    </recommendedName>
</protein>
<dbReference type="SUPFAM" id="SSF53187">
    <property type="entry name" value="Zn-dependent exopeptidases"/>
    <property type="match status" value="1"/>
</dbReference>
<dbReference type="PANTHER" id="PTHR11014:SF63">
    <property type="entry name" value="METALLOPEPTIDASE, PUTATIVE (AFU_ORTHOLOGUE AFUA_6G09600)-RELATED"/>
    <property type="match status" value="1"/>
</dbReference>
<dbReference type="EMBL" id="UINC01002250">
    <property type="protein sequence ID" value="SUZ94607.1"/>
    <property type="molecule type" value="Genomic_DNA"/>
</dbReference>
<evidence type="ECO:0000259" key="2">
    <source>
        <dbReference type="Pfam" id="PF07687"/>
    </source>
</evidence>
<dbReference type="Pfam" id="PF01546">
    <property type="entry name" value="Peptidase_M20"/>
    <property type="match status" value="1"/>
</dbReference>
<dbReference type="GO" id="GO:0016787">
    <property type="term" value="F:hydrolase activity"/>
    <property type="evidence" value="ECO:0007669"/>
    <property type="project" value="UniProtKB-KW"/>
</dbReference>
<dbReference type="PANTHER" id="PTHR11014">
    <property type="entry name" value="PEPTIDASE M20 FAMILY MEMBER"/>
    <property type="match status" value="1"/>
</dbReference>
<keyword evidence="1" id="KW-0378">Hydrolase</keyword>